<dbReference type="EMBL" id="AVOT02002735">
    <property type="protein sequence ID" value="MBW0471362.1"/>
    <property type="molecule type" value="Genomic_DNA"/>
</dbReference>
<proteinExistence type="predicted"/>
<dbReference type="InterPro" id="IPR043128">
    <property type="entry name" value="Rev_trsase/Diguanyl_cyclase"/>
</dbReference>
<organism evidence="1 2">
    <name type="scientific">Austropuccinia psidii MF-1</name>
    <dbReference type="NCBI Taxonomy" id="1389203"/>
    <lineage>
        <taxon>Eukaryota</taxon>
        <taxon>Fungi</taxon>
        <taxon>Dikarya</taxon>
        <taxon>Basidiomycota</taxon>
        <taxon>Pucciniomycotina</taxon>
        <taxon>Pucciniomycetes</taxon>
        <taxon>Pucciniales</taxon>
        <taxon>Sphaerophragmiaceae</taxon>
        <taxon>Austropuccinia</taxon>
    </lineage>
</organism>
<dbReference type="InterPro" id="IPR050951">
    <property type="entry name" value="Retrovirus_Pol_polyprotein"/>
</dbReference>
<reference evidence="1" key="1">
    <citation type="submission" date="2021-03" db="EMBL/GenBank/DDBJ databases">
        <title>Draft genome sequence of rust myrtle Austropuccinia psidii MF-1, a brazilian biotype.</title>
        <authorList>
            <person name="Quecine M.C."/>
            <person name="Pachon D.M.R."/>
            <person name="Bonatelli M.L."/>
            <person name="Correr F.H."/>
            <person name="Franceschini L.M."/>
            <person name="Leite T.F."/>
            <person name="Margarido G.R.A."/>
            <person name="Almeida C.A."/>
            <person name="Ferrarezi J.A."/>
            <person name="Labate C.A."/>
        </authorList>
    </citation>
    <scope>NUCLEOTIDE SEQUENCE</scope>
    <source>
        <strain evidence="1">MF-1</strain>
    </source>
</reference>
<dbReference type="Proteomes" id="UP000765509">
    <property type="component" value="Unassembled WGS sequence"/>
</dbReference>
<dbReference type="Gene3D" id="3.30.70.270">
    <property type="match status" value="1"/>
</dbReference>
<dbReference type="AlphaFoldDB" id="A0A9Q3BV10"/>
<sequence length="437" mass="50522">METSFEYFKFNADKDKYLTCLCQQKDRLIVLYPDISEFMIQRNILRQCGGDLENSIKRRTTEQYLAEYIIDILEEVTTRARIGFSRLNLKKRFNIPWKDSSEQLNEAEVSLHLTDKQGNELSTLLYDHKEAFESDKEPLGEISGPEVDMILNIERCYPPLLRRPAYPASPKSREALELHIKELLDPGVIRKVGHNEEVEITTPVIVAWHNGKYRIVGDFRALNTYTVPDRYPIPKIQICLTQISQEVYISTIDTLKGFHQIVVTPIARKYLRIIVHCGVWQIATQAYSGNMTIFHKDGNIQKNAYGLSRCSLPNDINNSAYVTQKSSPQIPIEGMSVTDLNTTLFEEGTLLPALELAYETSIHASTNKTPDILQKGWNPRLPQDFWRKDLVEIHPTFSIFQRILDKSRNYALRCMEDSFVYFKDKWEKSNATPDFKV</sequence>
<evidence type="ECO:0000313" key="2">
    <source>
        <dbReference type="Proteomes" id="UP000765509"/>
    </source>
</evidence>
<dbReference type="InterPro" id="IPR043502">
    <property type="entry name" value="DNA/RNA_pol_sf"/>
</dbReference>
<dbReference type="PANTHER" id="PTHR37984:SF5">
    <property type="entry name" value="PROTEIN NYNRIN-LIKE"/>
    <property type="match status" value="1"/>
</dbReference>
<gene>
    <name evidence="1" type="ORF">O181_011077</name>
</gene>
<name>A0A9Q3BV10_9BASI</name>
<dbReference type="PANTHER" id="PTHR37984">
    <property type="entry name" value="PROTEIN CBG26694"/>
    <property type="match status" value="1"/>
</dbReference>
<dbReference type="Gene3D" id="3.10.10.10">
    <property type="entry name" value="HIV Type 1 Reverse Transcriptase, subunit A, domain 1"/>
    <property type="match status" value="1"/>
</dbReference>
<dbReference type="SUPFAM" id="SSF56672">
    <property type="entry name" value="DNA/RNA polymerases"/>
    <property type="match status" value="1"/>
</dbReference>
<keyword evidence="2" id="KW-1185">Reference proteome</keyword>
<evidence type="ECO:0008006" key="3">
    <source>
        <dbReference type="Google" id="ProtNLM"/>
    </source>
</evidence>
<comment type="caution">
    <text evidence="1">The sequence shown here is derived from an EMBL/GenBank/DDBJ whole genome shotgun (WGS) entry which is preliminary data.</text>
</comment>
<protein>
    <recommendedName>
        <fullName evidence="3">Reverse transcriptase domain-containing protein</fullName>
    </recommendedName>
</protein>
<evidence type="ECO:0000313" key="1">
    <source>
        <dbReference type="EMBL" id="MBW0471362.1"/>
    </source>
</evidence>
<accession>A0A9Q3BV10</accession>